<dbReference type="Proteomes" id="UP000187181">
    <property type="component" value="Unassembled WGS sequence"/>
</dbReference>
<dbReference type="Pfam" id="PF00014">
    <property type="entry name" value="Kunitz_BPTI"/>
    <property type="match status" value="1"/>
</dbReference>
<dbReference type="GO" id="GO:0004867">
    <property type="term" value="F:serine-type endopeptidase inhibitor activity"/>
    <property type="evidence" value="ECO:0007669"/>
    <property type="project" value="InterPro"/>
</dbReference>
<evidence type="ECO:0000313" key="3">
    <source>
        <dbReference type="EMBL" id="SIT84170.1"/>
    </source>
</evidence>
<feature type="domain" description="BPTI/Kunitz inhibitor" evidence="2">
    <location>
        <begin position="32"/>
        <end position="79"/>
    </location>
</feature>
<proteinExistence type="predicted"/>
<dbReference type="SMART" id="SM00131">
    <property type="entry name" value="KU"/>
    <property type="match status" value="1"/>
</dbReference>
<dbReference type="EMBL" id="FTPP01000001">
    <property type="protein sequence ID" value="SIT84170.1"/>
    <property type="molecule type" value="Genomic_DNA"/>
</dbReference>
<feature type="signal peptide" evidence="1">
    <location>
        <begin position="1"/>
        <end position="20"/>
    </location>
</feature>
<evidence type="ECO:0000259" key="2">
    <source>
        <dbReference type="PROSITE" id="PS50279"/>
    </source>
</evidence>
<dbReference type="Gene3D" id="4.10.410.10">
    <property type="entry name" value="Pancreatic trypsin inhibitor Kunitz domain"/>
    <property type="match status" value="1"/>
</dbReference>
<dbReference type="PROSITE" id="PS51257">
    <property type="entry name" value="PROKAR_LIPOPROTEIN"/>
    <property type="match status" value="1"/>
</dbReference>
<organism evidence="3 4">
    <name type="scientific">Pontibacter indicus</name>
    <dbReference type="NCBI Taxonomy" id="1317125"/>
    <lineage>
        <taxon>Bacteria</taxon>
        <taxon>Pseudomonadati</taxon>
        <taxon>Bacteroidota</taxon>
        <taxon>Cytophagia</taxon>
        <taxon>Cytophagales</taxon>
        <taxon>Hymenobacteraceae</taxon>
        <taxon>Pontibacter</taxon>
    </lineage>
</organism>
<dbReference type="AlphaFoldDB" id="A0A1R3X0L0"/>
<sequence length="83" mass="9294">MKCKALGFIILMAASLGLTSCDKDCETTIAACMERPPTDELCQASFTRWFYNEGKKKCEEIRYSGCTLKGFETVQECEQCKCG</sequence>
<name>A0A1R3X0L0_9BACT</name>
<dbReference type="SUPFAM" id="SSF57362">
    <property type="entry name" value="BPTI-like"/>
    <property type="match status" value="1"/>
</dbReference>
<dbReference type="InterPro" id="IPR036880">
    <property type="entry name" value="Kunitz_BPTI_sf"/>
</dbReference>
<dbReference type="OrthoDB" id="683434at2"/>
<keyword evidence="1" id="KW-0732">Signal</keyword>
<dbReference type="PROSITE" id="PS50279">
    <property type="entry name" value="BPTI_KUNITZ_2"/>
    <property type="match status" value="1"/>
</dbReference>
<reference evidence="4" key="1">
    <citation type="submission" date="2017-01" db="EMBL/GenBank/DDBJ databases">
        <authorList>
            <person name="Varghese N."/>
            <person name="Submissions S."/>
        </authorList>
    </citation>
    <scope>NUCLEOTIDE SEQUENCE [LARGE SCALE GENOMIC DNA]</scope>
    <source>
        <strain evidence="4">LP100</strain>
    </source>
</reference>
<protein>
    <submittedName>
        <fullName evidence="3">Trypsin inhibitor domain-containing protein</fullName>
    </submittedName>
</protein>
<accession>A0A1R3X0L0</accession>
<evidence type="ECO:0000313" key="4">
    <source>
        <dbReference type="Proteomes" id="UP000187181"/>
    </source>
</evidence>
<keyword evidence="4" id="KW-1185">Reference proteome</keyword>
<gene>
    <name evidence="3" type="ORF">SAMN05444128_1364</name>
</gene>
<evidence type="ECO:0000256" key="1">
    <source>
        <dbReference type="SAM" id="SignalP"/>
    </source>
</evidence>
<feature type="chain" id="PRO_5012797252" evidence="1">
    <location>
        <begin position="21"/>
        <end position="83"/>
    </location>
</feature>
<dbReference type="InterPro" id="IPR002223">
    <property type="entry name" value="Kunitz_BPTI"/>
</dbReference>